<gene>
    <name evidence="1" type="ORF">WH47_03142</name>
</gene>
<sequence>MFDPEILRKILDSSIKIDKIRLSYVTRIFPEFKDTSCIILYKEHLPEPMNDSPKCIDNNETNQFDLTGSPLKYSFGEEFNFEDSIILVKQNWYKGEEKYLF</sequence>
<accession>A0A0L7QY09</accession>
<dbReference type="STRING" id="597456.A0A0L7QY09"/>
<dbReference type="AlphaFoldDB" id="A0A0L7QY09"/>
<proteinExistence type="predicted"/>
<organism evidence="1 2">
    <name type="scientific">Habropoda laboriosa</name>
    <dbReference type="NCBI Taxonomy" id="597456"/>
    <lineage>
        <taxon>Eukaryota</taxon>
        <taxon>Metazoa</taxon>
        <taxon>Ecdysozoa</taxon>
        <taxon>Arthropoda</taxon>
        <taxon>Hexapoda</taxon>
        <taxon>Insecta</taxon>
        <taxon>Pterygota</taxon>
        <taxon>Neoptera</taxon>
        <taxon>Endopterygota</taxon>
        <taxon>Hymenoptera</taxon>
        <taxon>Apocrita</taxon>
        <taxon>Aculeata</taxon>
        <taxon>Apoidea</taxon>
        <taxon>Anthophila</taxon>
        <taxon>Apidae</taxon>
        <taxon>Habropoda</taxon>
    </lineage>
</organism>
<keyword evidence="2" id="KW-1185">Reference proteome</keyword>
<dbReference type="EMBL" id="KQ414697">
    <property type="protein sequence ID" value="KOC63497.1"/>
    <property type="molecule type" value="Genomic_DNA"/>
</dbReference>
<dbReference type="OrthoDB" id="5556307at2759"/>
<evidence type="ECO:0000313" key="1">
    <source>
        <dbReference type="EMBL" id="KOC63497.1"/>
    </source>
</evidence>
<evidence type="ECO:0000313" key="2">
    <source>
        <dbReference type="Proteomes" id="UP000053825"/>
    </source>
</evidence>
<protein>
    <submittedName>
        <fullName evidence="1">Uncharacterized protein</fullName>
    </submittedName>
</protein>
<reference evidence="1 2" key="1">
    <citation type="submission" date="2015-07" db="EMBL/GenBank/DDBJ databases">
        <title>The genome of Habropoda laboriosa.</title>
        <authorList>
            <person name="Pan H."/>
            <person name="Kapheim K."/>
        </authorList>
    </citation>
    <scope>NUCLEOTIDE SEQUENCE [LARGE SCALE GENOMIC DNA]</scope>
    <source>
        <strain evidence="1">0110345459</strain>
    </source>
</reference>
<name>A0A0L7QY09_9HYME</name>
<dbReference type="Proteomes" id="UP000053825">
    <property type="component" value="Unassembled WGS sequence"/>
</dbReference>